<gene>
    <name evidence="1" type="ORF">LIER_27200</name>
</gene>
<proteinExistence type="predicted"/>
<reference evidence="1 2" key="1">
    <citation type="submission" date="2024-01" db="EMBL/GenBank/DDBJ databases">
        <title>The complete chloroplast genome sequence of Lithospermum erythrorhizon: insights into the phylogenetic relationship among Boraginaceae species and the maternal lineages of purple gromwells.</title>
        <authorList>
            <person name="Okada T."/>
            <person name="Watanabe K."/>
        </authorList>
    </citation>
    <scope>NUCLEOTIDE SEQUENCE [LARGE SCALE GENOMIC DNA]</scope>
</reference>
<dbReference type="AlphaFoldDB" id="A0AAV3RH25"/>
<dbReference type="Proteomes" id="UP001454036">
    <property type="component" value="Unassembled WGS sequence"/>
</dbReference>
<keyword evidence="2" id="KW-1185">Reference proteome</keyword>
<protein>
    <submittedName>
        <fullName evidence="1">Uncharacterized protein</fullName>
    </submittedName>
</protein>
<evidence type="ECO:0000313" key="1">
    <source>
        <dbReference type="EMBL" id="GAA0173622.1"/>
    </source>
</evidence>
<name>A0AAV3RH25_LITER</name>
<evidence type="ECO:0000313" key="2">
    <source>
        <dbReference type="Proteomes" id="UP001454036"/>
    </source>
</evidence>
<dbReference type="EMBL" id="BAABME010008691">
    <property type="protein sequence ID" value="GAA0173622.1"/>
    <property type="molecule type" value="Genomic_DNA"/>
</dbReference>
<organism evidence="1 2">
    <name type="scientific">Lithospermum erythrorhizon</name>
    <name type="common">Purple gromwell</name>
    <name type="synonym">Lithospermum officinale var. erythrorhizon</name>
    <dbReference type="NCBI Taxonomy" id="34254"/>
    <lineage>
        <taxon>Eukaryota</taxon>
        <taxon>Viridiplantae</taxon>
        <taxon>Streptophyta</taxon>
        <taxon>Embryophyta</taxon>
        <taxon>Tracheophyta</taxon>
        <taxon>Spermatophyta</taxon>
        <taxon>Magnoliopsida</taxon>
        <taxon>eudicotyledons</taxon>
        <taxon>Gunneridae</taxon>
        <taxon>Pentapetalae</taxon>
        <taxon>asterids</taxon>
        <taxon>lamiids</taxon>
        <taxon>Boraginales</taxon>
        <taxon>Boraginaceae</taxon>
        <taxon>Boraginoideae</taxon>
        <taxon>Lithospermeae</taxon>
        <taxon>Lithospermum</taxon>
    </lineage>
</organism>
<comment type="caution">
    <text evidence="1">The sequence shown here is derived from an EMBL/GenBank/DDBJ whole genome shotgun (WGS) entry which is preliminary data.</text>
</comment>
<sequence>MTPRQLLPESQSSTLLYCYKGSQNKISHPETEFISNPNQQKTHWMISTQGHNVKKQAYSGTSKVGSCKEGGVPLSLCAIHQIKIALEIPGRSKGK</sequence>
<accession>A0AAV3RH25</accession>